<gene>
    <name evidence="2" type="ORF">soil367_17060</name>
</gene>
<dbReference type="InterPro" id="IPR039556">
    <property type="entry name" value="ICL/PEPM"/>
</dbReference>
<dbReference type="GO" id="GO:0046872">
    <property type="term" value="F:metal ion binding"/>
    <property type="evidence" value="ECO:0007669"/>
    <property type="project" value="UniProtKB-KW"/>
</dbReference>
<name>A0A4P7XJZ5_9ALTE</name>
<dbReference type="EMBL" id="CP031093">
    <property type="protein sequence ID" value="QCF27496.1"/>
    <property type="molecule type" value="Genomic_DNA"/>
</dbReference>
<dbReference type="InterPro" id="IPR040442">
    <property type="entry name" value="Pyrv_kinase-like_dom_sf"/>
</dbReference>
<dbReference type="GO" id="GO:0016833">
    <property type="term" value="F:oxo-acid-lyase activity"/>
    <property type="evidence" value="ECO:0007669"/>
    <property type="project" value="UniProtKB-ARBA"/>
</dbReference>
<dbReference type="OrthoDB" id="9771433at2"/>
<dbReference type="Pfam" id="PF13714">
    <property type="entry name" value="PEP_mutase"/>
    <property type="match status" value="1"/>
</dbReference>
<reference evidence="2 3" key="1">
    <citation type="submission" date="2018-07" db="EMBL/GenBank/DDBJ databases">
        <title>Marsedoiliclastica nanhaica gen. nov. sp. nov., a novel marine hydrocarbonoclastic bacterium isolated from an in-situ enriched hydrocarbon-degrading consortium in deep-sea sediment.</title>
        <authorList>
            <person name="Dong C."/>
            <person name="Ma T."/>
            <person name="Liu R."/>
            <person name="Shao Z."/>
        </authorList>
    </citation>
    <scope>NUCLEOTIDE SEQUENCE [LARGE SCALE GENOMIC DNA]</scope>
    <source>
        <strain evidence="3">soil36-7</strain>
    </source>
</reference>
<dbReference type="AlphaFoldDB" id="A0A4P7XJZ5"/>
<dbReference type="CDD" id="cd00377">
    <property type="entry name" value="ICL_PEPM"/>
    <property type="match status" value="1"/>
</dbReference>
<dbReference type="RefSeq" id="WP_136550207.1">
    <property type="nucleotide sequence ID" value="NZ_CP031093.1"/>
</dbReference>
<dbReference type="Proteomes" id="UP000298049">
    <property type="component" value="Chromosome"/>
</dbReference>
<keyword evidence="1" id="KW-0479">Metal-binding</keyword>
<protein>
    <submittedName>
        <fullName evidence="2">Carboxyvinyl-carboxyphosphonate phosphorylmutase</fullName>
    </submittedName>
</protein>
<dbReference type="SUPFAM" id="SSF51621">
    <property type="entry name" value="Phosphoenolpyruvate/pyruvate domain"/>
    <property type="match status" value="1"/>
</dbReference>
<evidence type="ECO:0000313" key="2">
    <source>
        <dbReference type="EMBL" id="QCF27496.1"/>
    </source>
</evidence>
<proteinExistence type="predicted"/>
<dbReference type="PANTHER" id="PTHR42905">
    <property type="entry name" value="PHOSPHOENOLPYRUVATE CARBOXYLASE"/>
    <property type="match status" value="1"/>
</dbReference>
<dbReference type="PANTHER" id="PTHR42905:SF5">
    <property type="entry name" value="CARBOXYVINYL-CARBOXYPHOSPHONATE PHOSPHORYLMUTASE, CHLOROPLASTIC"/>
    <property type="match status" value="1"/>
</dbReference>
<dbReference type="Gene3D" id="3.20.20.60">
    <property type="entry name" value="Phosphoenolpyruvate-binding domains"/>
    <property type="match status" value="1"/>
</dbReference>
<dbReference type="KEGG" id="hmi:soil367_17060"/>
<dbReference type="InterPro" id="IPR015813">
    <property type="entry name" value="Pyrv/PenolPyrv_kinase-like_dom"/>
</dbReference>
<keyword evidence="3" id="KW-1185">Reference proteome</keyword>
<evidence type="ECO:0000256" key="1">
    <source>
        <dbReference type="ARBA" id="ARBA00022723"/>
    </source>
</evidence>
<evidence type="ECO:0000313" key="3">
    <source>
        <dbReference type="Proteomes" id="UP000298049"/>
    </source>
</evidence>
<accession>A0A4P7XJZ5</accession>
<organism evidence="2 3">
    <name type="scientific">Hydrocarboniclastica marina</name>
    <dbReference type="NCBI Taxonomy" id="2259620"/>
    <lineage>
        <taxon>Bacteria</taxon>
        <taxon>Pseudomonadati</taxon>
        <taxon>Pseudomonadota</taxon>
        <taxon>Gammaproteobacteria</taxon>
        <taxon>Alteromonadales</taxon>
        <taxon>Alteromonadaceae</taxon>
        <taxon>Hydrocarboniclastica</taxon>
    </lineage>
</organism>
<sequence length="297" mass="31980">MLKAKINKGLRQMLAESKAGPLVSVGVGDAMSARLASEADGIDLMLSSGFAISAEQLGLPDVEMYSRTENVLAVEKMCYVASKPLVADMDTGYGNAINVIKSLHEFERAGVQGVVIEDQISPKRCPVCVETTNSIIPLNEAVGKIRAAVENRSNPETLIIARTDAVDFDEAVKRAKAYYEAGADLVQPISRVFSDKEGIKRFVDAVGCPVSLVIVGWLETLSREDLIWIGPKVVHFALIPVTAMHNAVKSVITELGQAGSAADLPTKRSAHGDIVRDMGMGLISELEQKYLPQESEL</sequence>